<keyword evidence="4 7" id="KW-0799">Topoisomerase</keyword>
<dbReference type="PROSITE" id="PS52039">
    <property type="entry name" value="TOPO_IA_2"/>
    <property type="match status" value="1"/>
</dbReference>
<evidence type="ECO:0000256" key="5">
    <source>
        <dbReference type="ARBA" id="ARBA00023125"/>
    </source>
</evidence>
<dbReference type="InterPro" id="IPR013826">
    <property type="entry name" value="Topo_IA_cen_sub3"/>
</dbReference>
<reference evidence="11" key="2">
    <citation type="submission" date="2016-06" db="UniProtKB">
        <authorList>
            <consortium name="WormBaseParasite"/>
        </authorList>
    </citation>
    <scope>IDENTIFICATION</scope>
</reference>
<evidence type="ECO:0000259" key="9">
    <source>
        <dbReference type="PROSITE" id="PS52039"/>
    </source>
</evidence>
<evidence type="ECO:0000256" key="7">
    <source>
        <dbReference type="RuleBase" id="RU362092"/>
    </source>
</evidence>
<name>A0A183CPU0_GLOPA</name>
<dbReference type="InterPro" id="IPR013825">
    <property type="entry name" value="Topo_IA_cen_sub2"/>
</dbReference>
<protein>
    <recommendedName>
        <fullName evidence="3 7">DNA topoisomerase</fullName>
        <ecNumber evidence="3 7">5.6.2.1</ecNumber>
    </recommendedName>
</protein>
<dbReference type="Pfam" id="PF01131">
    <property type="entry name" value="Topoisom_bac"/>
    <property type="match status" value="1"/>
</dbReference>
<dbReference type="InterPro" id="IPR003602">
    <property type="entry name" value="Topo_IA_DNA-bd_dom"/>
</dbReference>
<keyword evidence="10" id="KW-1185">Reference proteome</keyword>
<dbReference type="PANTHER" id="PTHR11390">
    <property type="entry name" value="PROKARYOTIC DNA TOPOISOMERASE"/>
    <property type="match status" value="1"/>
</dbReference>
<dbReference type="GO" id="GO:0003677">
    <property type="term" value="F:DNA binding"/>
    <property type="evidence" value="ECO:0007669"/>
    <property type="project" value="UniProtKB-KW"/>
</dbReference>
<dbReference type="GO" id="GO:0006310">
    <property type="term" value="P:DNA recombination"/>
    <property type="evidence" value="ECO:0007669"/>
    <property type="project" value="TreeGrafter"/>
</dbReference>
<evidence type="ECO:0000256" key="3">
    <source>
        <dbReference type="ARBA" id="ARBA00012891"/>
    </source>
</evidence>
<dbReference type="GO" id="GO:0006265">
    <property type="term" value="P:DNA topological change"/>
    <property type="evidence" value="ECO:0007669"/>
    <property type="project" value="InterPro"/>
</dbReference>
<evidence type="ECO:0000256" key="2">
    <source>
        <dbReference type="ARBA" id="ARBA00009446"/>
    </source>
</evidence>
<dbReference type="SMART" id="SM00436">
    <property type="entry name" value="TOP1Bc"/>
    <property type="match status" value="1"/>
</dbReference>
<dbReference type="GO" id="GO:0003917">
    <property type="term" value="F:DNA topoisomerase type I (single strand cut, ATP-independent) activity"/>
    <property type="evidence" value="ECO:0007669"/>
    <property type="project" value="UniProtKB-EC"/>
</dbReference>
<dbReference type="Gene3D" id="1.10.290.10">
    <property type="entry name" value="Topoisomerase I, domain 4"/>
    <property type="match status" value="1"/>
</dbReference>
<comment type="function">
    <text evidence="7">Introduces a single-strand break via transesterification at a target site in duplex DNA. Releases the supercoiling and torsional tension of DNA introduced during the DNA replication and transcription by transiently cleaving and rejoining one strand of the DNA duplex. The scissile phosphodiester is attacked by the catalytic tyrosine of the enzyme, resulting in the formation of a DNA-(5'-phosphotyrosyl)-enzyme intermediate and the expulsion of a 3'-OH DNA strand.</text>
</comment>
<sequence length="579" mass="66083">MEGENICFEVMHAVQQAMNGPSGGIGFMENVYRARFSAITDKEIKNAMASLGKPNYNVSLAVEARQELDLRIGCAFTRFQNEYFKGMFHDLDDYVISFGPCQTPTLAFCVERHDIIANFKPQPYWLLQAEHPNVQTTKASSSFFLVELLGSGGMCRTLTLEWCGERQLNRDIAQTFLNKVKKCTEATVSDVFSKEHWKKKPKALNTFELLRVCSSLLDLSPSQTMDLAQRVYMQGCISYPRTETSAYPDSFDFVAALRELAKMPRLGEIARQLLSDGISKPKGGTNKGDHPPITPKRVPPWLNNETFPYCARVHKYIVQHFLATLMRPCKYLIKTVKFDIGGEEFQFQCRVVTDPGFTTVLNWLAVAQDQTMADNALIVGQRIAIKKVDMIERMTAPPDYLTESELISLMEKYGIGTDGSIPTHIDNICACKRNYVTIEENRQLVPTKLGIALIHSYRQVDPHQTLLLMRADVERQMNLIAKGKADYATIKQQTIKDYMVKYLRFVKNIRSVDVHFAESFKTKGGADTFYWNNKFCNYNNFMRVKPRVQRLFCPKCKNEKVSKLHGCAFCEQHTPDDDW</sequence>
<dbReference type="GO" id="GO:0005634">
    <property type="term" value="C:nucleus"/>
    <property type="evidence" value="ECO:0007669"/>
    <property type="project" value="TreeGrafter"/>
</dbReference>
<dbReference type="Gene3D" id="1.10.460.10">
    <property type="entry name" value="Topoisomerase I, domain 2"/>
    <property type="match status" value="1"/>
</dbReference>
<keyword evidence="5 7" id="KW-0238">DNA-binding</keyword>
<dbReference type="InterPro" id="IPR013824">
    <property type="entry name" value="Topo_IA_cen_sub1"/>
</dbReference>
<dbReference type="SUPFAM" id="SSF56712">
    <property type="entry name" value="Prokaryotic type I DNA topoisomerase"/>
    <property type="match status" value="1"/>
</dbReference>
<evidence type="ECO:0000256" key="4">
    <source>
        <dbReference type="ARBA" id="ARBA00023029"/>
    </source>
</evidence>
<dbReference type="CDD" id="cd00186">
    <property type="entry name" value="TOP1Ac"/>
    <property type="match status" value="1"/>
</dbReference>
<dbReference type="InterPro" id="IPR003601">
    <property type="entry name" value="Topo_IA_2"/>
</dbReference>
<dbReference type="Gene3D" id="2.70.20.10">
    <property type="entry name" value="Topoisomerase I, domain 3"/>
    <property type="match status" value="1"/>
</dbReference>
<keyword evidence="6 7" id="KW-0413">Isomerase</keyword>
<comment type="catalytic activity">
    <reaction evidence="1 7">
        <text>ATP-independent breakage of single-stranded DNA, followed by passage and rejoining.</text>
        <dbReference type="EC" id="5.6.2.1"/>
    </reaction>
</comment>
<dbReference type="InterPro" id="IPR000380">
    <property type="entry name" value="Topo_IA"/>
</dbReference>
<accession>A0A183CPU0</accession>
<evidence type="ECO:0000313" key="11">
    <source>
        <dbReference type="WBParaSite" id="GPLIN_001489800"/>
    </source>
</evidence>
<dbReference type="AlphaFoldDB" id="A0A183CPU0"/>
<proteinExistence type="inferred from homology"/>
<dbReference type="InterPro" id="IPR023405">
    <property type="entry name" value="Topo_IA_core_domain"/>
</dbReference>
<comment type="similarity">
    <text evidence="2 7">Belongs to the type IA topoisomerase family.</text>
</comment>
<evidence type="ECO:0000256" key="1">
    <source>
        <dbReference type="ARBA" id="ARBA00000213"/>
    </source>
</evidence>
<dbReference type="GO" id="GO:0006281">
    <property type="term" value="P:DNA repair"/>
    <property type="evidence" value="ECO:0007669"/>
    <property type="project" value="TreeGrafter"/>
</dbReference>
<dbReference type="Gene3D" id="3.40.50.140">
    <property type="match status" value="1"/>
</dbReference>
<dbReference type="EC" id="5.6.2.1" evidence="3 7"/>
<dbReference type="PRINTS" id="PR00417">
    <property type="entry name" value="PRTPISMRASEI"/>
</dbReference>
<dbReference type="Proteomes" id="UP000050741">
    <property type="component" value="Unassembled WGS sequence"/>
</dbReference>
<reference evidence="10" key="1">
    <citation type="submission" date="2014-05" db="EMBL/GenBank/DDBJ databases">
        <title>The genome and life-stage specific transcriptomes of Globodera pallida elucidate key aspects of plant parasitism by a cyst nematode.</title>
        <authorList>
            <person name="Cotton J.A."/>
            <person name="Lilley C.J."/>
            <person name="Jones L.M."/>
            <person name="Kikuchi T."/>
            <person name="Reid A.J."/>
            <person name="Thorpe P."/>
            <person name="Tsai I.J."/>
            <person name="Beasley H."/>
            <person name="Blok V."/>
            <person name="Cock P.J.A."/>
            <person name="Van den Akker S.E."/>
            <person name="Holroyd N."/>
            <person name="Hunt M."/>
            <person name="Mantelin S."/>
            <person name="Naghra H."/>
            <person name="Pain A."/>
            <person name="Palomares-Rius J.E."/>
            <person name="Zarowiecki M."/>
            <person name="Berriman M."/>
            <person name="Jones J.T."/>
            <person name="Urwin P.E."/>
        </authorList>
    </citation>
    <scope>NUCLEOTIDE SEQUENCE [LARGE SCALE GENOMIC DNA]</scope>
    <source>
        <strain evidence="10">Lindley</strain>
    </source>
</reference>
<evidence type="ECO:0000256" key="6">
    <source>
        <dbReference type="ARBA" id="ARBA00023235"/>
    </source>
</evidence>
<dbReference type="WBParaSite" id="GPLIN_001489800">
    <property type="protein sequence ID" value="GPLIN_001489800"/>
    <property type="gene ID" value="GPLIN_001489800"/>
</dbReference>
<feature type="region of interest" description="Disordered" evidence="8">
    <location>
        <begin position="278"/>
        <end position="297"/>
    </location>
</feature>
<evidence type="ECO:0000256" key="8">
    <source>
        <dbReference type="SAM" id="MobiDB-lite"/>
    </source>
</evidence>
<feature type="domain" description="Topo IA-type catalytic" evidence="9">
    <location>
        <begin position="55"/>
        <end position="503"/>
    </location>
</feature>
<organism evidence="10 11">
    <name type="scientific">Globodera pallida</name>
    <name type="common">Potato cyst nematode worm</name>
    <name type="synonym">Heterodera pallida</name>
    <dbReference type="NCBI Taxonomy" id="36090"/>
    <lineage>
        <taxon>Eukaryota</taxon>
        <taxon>Metazoa</taxon>
        <taxon>Ecdysozoa</taxon>
        <taxon>Nematoda</taxon>
        <taxon>Chromadorea</taxon>
        <taxon>Rhabditida</taxon>
        <taxon>Tylenchina</taxon>
        <taxon>Tylenchomorpha</taxon>
        <taxon>Tylenchoidea</taxon>
        <taxon>Heteroderidae</taxon>
        <taxon>Heteroderinae</taxon>
        <taxon>Globodera</taxon>
    </lineage>
</organism>
<dbReference type="InterPro" id="IPR013497">
    <property type="entry name" value="Topo_IA_cen"/>
</dbReference>
<dbReference type="PANTHER" id="PTHR11390:SF20">
    <property type="entry name" value="DNA TOPOISOMERASE 3-BETA-1"/>
    <property type="match status" value="1"/>
</dbReference>
<dbReference type="SMART" id="SM00437">
    <property type="entry name" value="TOP1Ac"/>
    <property type="match status" value="1"/>
</dbReference>
<evidence type="ECO:0000313" key="10">
    <source>
        <dbReference type="Proteomes" id="UP000050741"/>
    </source>
</evidence>